<evidence type="ECO:0000256" key="1">
    <source>
        <dbReference type="SAM" id="SignalP"/>
    </source>
</evidence>
<accession>A0A556QRH9</accession>
<organism evidence="2 3">
    <name type="scientific">Rariglobus hedericola</name>
    <dbReference type="NCBI Taxonomy" id="2597822"/>
    <lineage>
        <taxon>Bacteria</taxon>
        <taxon>Pseudomonadati</taxon>
        <taxon>Verrucomicrobiota</taxon>
        <taxon>Opitutia</taxon>
        <taxon>Opitutales</taxon>
        <taxon>Opitutaceae</taxon>
        <taxon>Rariglobus</taxon>
    </lineage>
</organism>
<dbReference type="RefSeq" id="WP_144229584.1">
    <property type="nucleotide sequence ID" value="NZ_CBCRVV010000018.1"/>
</dbReference>
<reference evidence="2 3" key="1">
    <citation type="submission" date="2019-07" db="EMBL/GenBank/DDBJ databases">
        <title>Description of 53C-WASEF.</title>
        <authorList>
            <person name="Pitt A."/>
            <person name="Hahn M.W."/>
        </authorList>
    </citation>
    <scope>NUCLEOTIDE SEQUENCE [LARGE SCALE GENOMIC DNA]</scope>
    <source>
        <strain evidence="2 3">53C-WASEF</strain>
    </source>
</reference>
<evidence type="ECO:0000313" key="3">
    <source>
        <dbReference type="Proteomes" id="UP000315648"/>
    </source>
</evidence>
<feature type="signal peptide" evidence="1">
    <location>
        <begin position="1"/>
        <end position="26"/>
    </location>
</feature>
<proteinExistence type="predicted"/>
<name>A0A556QRH9_9BACT</name>
<dbReference type="EMBL" id="VMBG01000001">
    <property type="protein sequence ID" value="TSJ79241.1"/>
    <property type="molecule type" value="Genomic_DNA"/>
</dbReference>
<dbReference type="PROSITE" id="PS51257">
    <property type="entry name" value="PROKAR_LIPOPROTEIN"/>
    <property type="match status" value="1"/>
</dbReference>
<gene>
    <name evidence="2" type="ORF">FPL22_08100</name>
</gene>
<sequence>MTKSIPVLFALVTLLGLSGCVTQPTATTPTAATSTLGDRATYKLEEIVVSLPLAGSQGPYQNLHITLAVFINPLRESYSYDYEAQGLVRRLEPRINSTVSASLLELDTQTIANTKALRIKAIAEAEKVLANTLRNWTYAADYKIEINVLNIYWTDSSGGREPSPASRW</sequence>
<feature type="chain" id="PRO_5021803303" evidence="1">
    <location>
        <begin position="27"/>
        <end position="168"/>
    </location>
</feature>
<keyword evidence="3" id="KW-1185">Reference proteome</keyword>
<dbReference type="Proteomes" id="UP000315648">
    <property type="component" value="Unassembled WGS sequence"/>
</dbReference>
<comment type="caution">
    <text evidence="2">The sequence shown here is derived from an EMBL/GenBank/DDBJ whole genome shotgun (WGS) entry which is preliminary data.</text>
</comment>
<dbReference type="AlphaFoldDB" id="A0A556QRH9"/>
<protein>
    <submittedName>
        <fullName evidence="2">Uncharacterized protein</fullName>
    </submittedName>
</protein>
<dbReference type="OrthoDB" id="9960604at2"/>
<evidence type="ECO:0000313" key="2">
    <source>
        <dbReference type="EMBL" id="TSJ79241.1"/>
    </source>
</evidence>
<keyword evidence="1" id="KW-0732">Signal</keyword>